<feature type="signal peptide" evidence="2">
    <location>
        <begin position="1"/>
        <end position="22"/>
    </location>
</feature>
<evidence type="ECO:0000256" key="1">
    <source>
        <dbReference type="ARBA" id="ARBA00023157"/>
    </source>
</evidence>
<dbReference type="OrthoDB" id="6157090at2759"/>
<dbReference type="InterPro" id="IPR050111">
    <property type="entry name" value="C-type_lectin/snaclec_domain"/>
</dbReference>
<name>A0A8B8BQ82_CRAVI</name>
<keyword evidence="1" id="KW-1015">Disulfide bond</keyword>
<dbReference type="SMART" id="SM00034">
    <property type="entry name" value="CLECT"/>
    <property type="match status" value="1"/>
</dbReference>
<organism evidence="4 5">
    <name type="scientific">Crassostrea virginica</name>
    <name type="common">Eastern oyster</name>
    <dbReference type="NCBI Taxonomy" id="6565"/>
    <lineage>
        <taxon>Eukaryota</taxon>
        <taxon>Metazoa</taxon>
        <taxon>Spiralia</taxon>
        <taxon>Lophotrochozoa</taxon>
        <taxon>Mollusca</taxon>
        <taxon>Bivalvia</taxon>
        <taxon>Autobranchia</taxon>
        <taxon>Pteriomorphia</taxon>
        <taxon>Ostreida</taxon>
        <taxon>Ostreoidea</taxon>
        <taxon>Ostreidae</taxon>
        <taxon>Crassostrea</taxon>
    </lineage>
</organism>
<dbReference type="KEGG" id="cvn:111112069"/>
<proteinExistence type="predicted"/>
<protein>
    <submittedName>
        <fullName evidence="5">Perlucin-like protein</fullName>
    </submittedName>
</protein>
<keyword evidence="4" id="KW-1185">Reference proteome</keyword>
<dbReference type="SUPFAM" id="SSF56436">
    <property type="entry name" value="C-type lectin-like"/>
    <property type="match status" value="1"/>
</dbReference>
<evidence type="ECO:0000259" key="3">
    <source>
        <dbReference type="PROSITE" id="PS50041"/>
    </source>
</evidence>
<dbReference type="InterPro" id="IPR018378">
    <property type="entry name" value="C-type_lectin_CS"/>
</dbReference>
<evidence type="ECO:0000313" key="4">
    <source>
        <dbReference type="Proteomes" id="UP000694844"/>
    </source>
</evidence>
<sequence length="152" mass="17401">MKMKTLLVLFFGVFAIPESGTAHRCGRGWVSFEKNCYYFSASAANFKDAMITCDNLGSSLLVIRNSREEKWVDLQCRLRGYGDGVWLGISDVQKEGYMVTISDRRGPSYVNWISGEPNNYRGNEDCVLYRTDRRGWNDAQCSYKVNFVCTKK</sequence>
<accession>A0A8B8BQ82</accession>
<evidence type="ECO:0000256" key="2">
    <source>
        <dbReference type="SAM" id="SignalP"/>
    </source>
</evidence>
<dbReference type="Proteomes" id="UP000694844">
    <property type="component" value="Chromosome 9"/>
</dbReference>
<dbReference type="PANTHER" id="PTHR22803">
    <property type="entry name" value="MANNOSE, PHOSPHOLIPASE, LECTIN RECEPTOR RELATED"/>
    <property type="match status" value="1"/>
</dbReference>
<dbReference type="RefSeq" id="XP_022305076.1">
    <property type="nucleotide sequence ID" value="XM_022449368.1"/>
</dbReference>
<dbReference type="InterPro" id="IPR016186">
    <property type="entry name" value="C-type_lectin-like/link_sf"/>
</dbReference>
<dbReference type="PROSITE" id="PS50041">
    <property type="entry name" value="C_TYPE_LECTIN_2"/>
    <property type="match status" value="1"/>
</dbReference>
<dbReference type="Gene3D" id="3.10.100.10">
    <property type="entry name" value="Mannose-Binding Protein A, subunit A"/>
    <property type="match status" value="1"/>
</dbReference>
<dbReference type="GeneID" id="111112069"/>
<reference evidence="5" key="1">
    <citation type="submission" date="2025-08" db="UniProtKB">
        <authorList>
            <consortium name="RefSeq"/>
        </authorList>
    </citation>
    <scope>IDENTIFICATION</scope>
    <source>
        <tissue evidence="5">Whole sample</tissue>
    </source>
</reference>
<feature type="domain" description="C-type lectin" evidence="3">
    <location>
        <begin position="32"/>
        <end position="150"/>
    </location>
</feature>
<dbReference type="PROSITE" id="PS00615">
    <property type="entry name" value="C_TYPE_LECTIN_1"/>
    <property type="match status" value="1"/>
</dbReference>
<dbReference type="InterPro" id="IPR001304">
    <property type="entry name" value="C-type_lectin-like"/>
</dbReference>
<dbReference type="Pfam" id="PF00059">
    <property type="entry name" value="Lectin_C"/>
    <property type="match status" value="1"/>
</dbReference>
<keyword evidence="2" id="KW-0732">Signal</keyword>
<dbReference type="InterPro" id="IPR016187">
    <property type="entry name" value="CTDL_fold"/>
</dbReference>
<evidence type="ECO:0000313" key="5">
    <source>
        <dbReference type="RefSeq" id="XP_022305076.1"/>
    </source>
</evidence>
<gene>
    <name evidence="5" type="primary">LOC111112069</name>
</gene>
<dbReference type="AlphaFoldDB" id="A0A8B8BQ82"/>
<feature type="chain" id="PRO_5034435099" evidence="2">
    <location>
        <begin position="23"/>
        <end position="152"/>
    </location>
</feature>